<name>A0A9P1M8G8_9PEZI</name>
<organism evidence="2 3">
    <name type="scientific">Parascedosporium putredinis</name>
    <dbReference type="NCBI Taxonomy" id="1442378"/>
    <lineage>
        <taxon>Eukaryota</taxon>
        <taxon>Fungi</taxon>
        <taxon>Dikarya</taxon>
        <taxon>Ascomycota</taxon>
        <taxon>Pezizomycotina</taxon>
        <taxon>Sordariomycetes</taxon>
        <taxon>Hypocreomycetidae</taxon>
        <taxon>Microascales</taxon>
        <taxon>Microascaceae</taxon>
        <taxon>Parascedosporium</taxon>
    </lineage>
</organism>
<proteinExistence type="predicted"/>
<protein>
    <recommendedName>
        <fullName evidence="1">DUF4470 domain-containing protein</fullName>
    </recommendedName>
</protein>
<reference evidence="2" key="1">
    <citation type="submission" date="2022-11" db="EMBL/GenBank/DDBJ databases">
        <authorList>
            <person name="Scott C."/>
            <person name="Bruce N."/>
        </authorList>
    </citation>
    <scope>NUCLEOTIDE SEQUENCE</scope>
</reference>
<gene>
    <name evidence="2" type="ORF">PPNO1_LOCUS2061</name>
</gene>
<dbReference type="InterPro" id="IPR027974">
    <property type="entry name" value="DUF4470"/>
</dbReference>
<dbReference type="AlphaFoldDB" id="A0A9P1M8G8"/>
<dbReference type="Proteomes" id="UP000838763">
    <property type="component" value="Unassembled WGS sequence"/>
</dbReference>
<evidence type="ECO:0000313" key="2">
    <source>
        <dbReference type="EMBL" id="CAI4212294.1"/>
    </source>
</evidence>
<dbReference type="EMBL" id="CALLCH030000004">
    <property type="protein sequence ID" value="CAI4212294.1"/>
    <property type="molecule type" value="Genomic_DNA"/>
</dbReference>
<evidence type="ECO:0000259" key="1">
    <source>
        <dbReference type="Pfam" id="PF14737"/>
    </source>
</evidence>
<comment type="caution">
    <text evidence="2">The sequence shown here is derived from an EMBL/GenBank/DDBJ whole genome shotgun (WGS) entry which is preliminary data.</text>
</comment>
<accession>A0A9P1M8G8</accession>
<sequence>MPHHEKISSRQFFSPFGVSTARNLTQHLPPGENADILLTEFGDIGDLLYTCSQDHTRELDVTAIDSQAEMLGQKLHNLAASLQTWKASPYAHFIHFCDSGTLHAVASMWKFYLSDHADVLTNIEERGLTSSVSEGVVEEYRCMVPDILSSAADVALIRYVYTKTGTTATNLKLRDLPKSSNPTLASPDETFTLRQPLNPVTGFHLAGATIP</sequence>
<evidence type="ECO:0000313" key="3">
    <source>
        <dbReference type="Proteomes" id="UP000838763"/>
    </source>
</evidence>
<feature type="domain" description="DUF4470" evidence="1">
    <location>
        <begin position="15"/>
        <end position="82"/>
    </location>
</feature>
<dbReference type="Pfam" id="PF14737">
    <property type="entry name" value="DUF4470"/>
    <property type="match status" value="1"/>
</dbReference>
<keyword evidence="3" id="KW-1185">Reference proteome</keyword>
<dbReference type="OrthoDB" id="432970at2759"/>